<proteinExistence type="predicted"/>
<name>A0A0G1P2X0_9BACT</name>
<evidence type="ECO:0000313" key="1">
    <source>
        <dbReference type="EMBL" id="KKT90714.1"/>
    </source>
</evidence>
<dbReference type="EMBL" id="LCKF01000029">
    <property type="protein sequence ID" value="KKT90714.1"/>
    <property type="molecule type" value="Genomic_DNA"/>
</dbReference>
<accession>A0A0G1P2X0</accession>
<protein>
    <submittedName>
        <fullName evidence="1">Uncharacterized protein</fullName>
    </submittedName>
</protein>
<dbReference type="AlphaFoldDB" id="A0A0G1P2X0"/>
<reference evidence="1 2" key="1">
    <citation type="journal article" date="2015" name="Nature">
        <title>rRNA introns, odd ribosomes, and small enigmatic genomes across a large radiation of phyla.</title>
        <authorList>
            <person name="Brown C.T."/>
            <person name="Hug L.A."/>
            <person name="Thomas B.C."/>
            <person name="Sharon I."/>
            <person name="Castelle C.J."/>
            <person name="Singh A."/>
            <person name="Wilkins M.J."/>
            <person name="Williams K.H."/>
            <person name="Banfield J.F."/>
        </authorList>
    </citation>
    <scope>NUCLEOTIDE SEQUENCE [LARGE SCALE GENOMIC DNA]</scope>
</reference>
<organism evidence="1 2">
    <name type="scientific">Candidatus Jorgensenbacteria bacterium GW2011_GWA2_45_13</name>
    <dbReference type="NCBI Taxonomy" id="1618662"/>
    <lineage>
        <taxon>Bacteria</taxon>
        <taxon>Candidatus Joergenseniibacteriota</taxon>
    </lineage>
</organism>
<feature type="non-terminal residue" evidence="1">
    <location>
        <position position="1"/>
    </location>
</feature>
<dbReference type="Proteomes" id="UP000033966">
    <property type="component" value="Unassembled WGS sequence"/>
</dbReference>
<sequence length="51" mass="6125">FNVSNAEELKHKIESGKINEHPAWEHLIYWENLDKRIKVVNHWMQKLNISG</sequence>
<gene>
    <name evidence="1" type="ORF">UW92_C0029G0001</name>
</gene>
<comment type="caution">
    <text evidence="1">The sequence shown here is derived from an EMBL/GenBank/DDBJ whole genome shotgun (WGS) entry which is preliminary data.</text>
</comment>
<evidence type="ECO:0000313" key="2">
    <source>
        <dbReference type="Proteomes" id="UP000033966"/>
    </source>
</evidence>